<comment type="subcellular location">
    <subcellularLocation>
        <location evidence="1">Endomembrane system</location>
        <topology evidence="1">Multi-pass membrane protein</topology>
    </subcellularLocation>
</comment>
<feature type="transmembrane region" description="Helical" evidence="10">
    <location>
        <begin position="327"/>
        <end position="349"/>
    </location>
</feature>
<evidence type="ECO:0000256" key="7">
    <source>
        <dbReference type="ARBA" id="ARBA00023139"/>
    </source>
</evidence>
<feature type="domain" description="Palmitoyltransferase DHHC" evidence="12">
    <location>
        <begin position="226"/>
        <end position="356"/>
    </location>
</feature>
<evidence type="ECO:0000256" key="8">
    <source>
        <dbReference type="ARBA" id="ARBA00023288"/>
    </source>
</evidence>
<keyword evidence="8" id="KW-0449">Lipoprotein</keyword>
<accession>A0AAD2FQ97</accession>
<dbReference type="InterPro" id="IPR039859">
    <property type="entry name" value="PFA4/ZDH16/20/ERF2-like"/>
</dbReference>
<dbReference type="GO" id="GO:0005783">
    <property type="term" value="C:endoplasmic reticulum"/>
    <property type="evidence" value="ECO:0007669"/>
    <property type="project" value="TreeGrafter"/>
</dbReference>
<feature type="region of interest" description="Disordered" evidence="11">
    <location>
        <begin position="150"/>
        <end position="170"/>
    </location>
</feature>
<dbReference type="AlphaFoldDB" id="A0AAD2FQ97"/>
<organism evidence="13 14">
    <name type="scientific">Cylindrotheca closterium</name>
    <dbReference type="NCBI Taxonomy" id="2856"/>
    <lineage>
        <taxon>Eukaryota</taxon>
        <taxon>Sar</taxon>
        <taxon>Stramenopiles</taxon>
        <taxon>Ochrophyta</taxon>
        <taxon>Bacillariophyta</taxon>
        <taxon>Bacillariophyceae</taxon>
        <taxon>Bacillariophycidae</taxon>
        <taxon>Bacillariales</taxon>
        <taxon>Bacillariaceae</taxon>
        <taxon>Cylindrotheca</taxon>
    </lineage>
</organism>
<dbReference type="InterPro" id="IPR001594">
    <property type="entry name" value="Palmitoyltrfase_DHHC"/>
</dbReference>
<dbReference type="GO" id="GO:0019706">
    <property type="term" value="F:protein-cysteine S-palmitoyltransferase activity"/>
    <property type="evidence" value="ECO:0007669"/>
    <property type="project" value="UniProtKB-EC"/>
</dbReference>
<evidence type="ECO:0000256" key="10">
    <source>
        <dbReference type="RuleBase" id="RU079119"/>
    </source>
</evidence>
<name>A0AAD2FQ97_9STRA</name>
<keyword evidence="5 10" id="KW-1133">Transmembrane helix</keyword>
<proteinExistence type="inferred from homology"/>
<comment type="similarity">
    <text evidence="2 10">Belongs to the DHHC palmitoyltransferase family.</text>
</comment>
<evidence type="ECO:0000256" key="4">
    <source>
        <dbReference type="ARBA" id="ARBA00022692"/>
    </source>
</evidence>
<evidence type="ECO:0000256" key="5">
    <source>
        <dbReference type="ARBA" id="ARBA00022989"/>
    </source>
</evidence>
<keyword evidence="3 10" id="KW-0808">Transferase</keyword>
<evidence type="ECO:0000256" key="11">
    <source>
        <dbReference type="SAM" id="MobiDB-lite"/>
    </source>
</evidence>
<protein>
    <recommendedName>
        <fullName evidence="10">Palmitoyltransferase</fullName>
        <ecNumber evidence="10">2.3.1.225</ecNumber>
    </recommendedName>
</protein>
<feature type="transmembrane region" description="Helical" evidence="10">
    <location>
        <begin position="102"/>
        <end position="123"/>
    </location>
</feature>
<evidence type="ECO:0000259" key="12">
    <source>
        <dbReference type="Pfam" id="PF01529"/>
    </source>
</evidence>
<keyword evidence="14" id="KW-1185">Reference proteome</keyword>
<evidence type="ECO:0000256" key="1">
    <source>
        <dbReference type="ARBA" id="ARBA00004127"/>
    </source>
</evidence>
<dbReference type="GO" id="GO:0005794">
    <property type="term" value="C:Golgi apparatus"/>
    <property type="evidence" value="ECO:0007669"/>
    <property type="project" value="TreeGrafter"/>
</dbReference>
<evidence type="ECO:0000256" key="6">
    <source>
        <dbReference type="ARBA" id="ARBA00023136"/>
    </source>
</evidence>
<evidence type="ECO:0000313" key="14">
    <source>
        <dbReference type="Proteomes" id="UP001295423"/>
    </source>
</evidence>
<dbReference type="PROSITE" id="PS50216">
    <property type="entry name" value="DHHC"/>
    <property type="match status" value="1"/>
</dbReference>
<keyword evidence="4 10" id="KW-0812">Transmembrane</keyword>
<dbReference type="EC" id="2.3.1.225" evidence="10"/>
<dbReference type="Pfam" id="PF01529">
    <property type="entry name" value="DHHC"/>
    <property type="match status" value="1"/>
</dbReference>
<dbReference type="Proteomes" id="UP001295423">
    <property type="component" value="Unassembled WGS sequence"/>
</dbReference>
<evidence type="ECO:0000313" key="13">
    <source>
        <dbReference type="EMBL" id="CAJ1949380.1"/>
    </source>
</evidence>
<reference evidence="13" key="1">
    <citation type="submission" date="2023-08" db="EMBL/GenBank/DDBJ databases">
        <authorList>
            <person name="Audoor S."/>
            <person name="Bilcke G."/>
        </authorList>
    </citation>
    <scope>NUCLEOTIDE SEQUENCE</scope>
</reference>
<dbReference type="EMBL" id="CAKOGP040001758">
    <property type="protein sequence ID" value="CAJ1949380.1"/>
    <property type="molecule type" value="Genomic_DNA"/>
</dbReference>
<sequence>MMSKRSPSRTMESFEIENASSSASDEADYRHPHTASSAQDGFASSFGQTTKRRQHTIFEQQPSIAKAKKLAIVRYVGLSTLAVIASVICPGNTIFWQDPSSTQYYSLEITVIYIIVMISFFSLQDSDPGWLTATILEQSIEGGEALLGKESVDVNGKEERETQDATHDDLESAIGGGAQSTLQATALHETPGMKNDPLASPSNKASMEEEFGAFGSSVAPLALKYRKGCVLCAIPKPPLRSHHCKICNKCVATFDHHCGFLATCIGERNHVRFWIFVGLNVVSIRICCEIANSSDYGMTTMLFKNQGQAHDNNQLILLSFMVVLTKIYFYLVWLVAHILFVTHTFLILANKTTFEMNIGNKLDYMRDTKPADCIFSKGCWENIRIRCFLDAMCDTSSAARTSPCCKFCPGGKSQPFHSSGDDDHDDANYWSPMIWKREENIIRDSEDWWNHPWQNKYWQCC</sequence>
<dbReference type="GO" id="GO:0006612">
    <property type="term" value="P:protein targeting to membrane"/>
    <property type="evidence" value="ECO:0007669"/>
    <property type="project" value="TreeGrafter"/>
</dbReference>
<gene>
    <name evidence="13" type="ORF">CYCCA115_LOCUS12065</name>
</gene>
<feature type="region of interest" description="Disordered" evidence="11">
    <location>
        <begin position="1"/>
        <end position="43"/>
    </location>
</feature>
<feature type="transmembrane region" description="Helical" evidence="10">
    <location>
        <begin position="75"/>
        <end position="96"/>
    </location>
</feature>
<dbReference type="PANTHER" id="PTHR22883">
    <property type="entry name" value="ZINC FINGER DHHC DOMAIN CONTAINING PROTEIN"/>
    <property type="match status" value="1"/>
</dbReference>
<keyword evidence="7" id="KW-0564">Palmitate</keyword>
<evidence type="ECO:0000256" key="9">
    <source>
        <dbReference type="ARBA" id="ARBA00023315"/>
    </source>
</evidence>
<comment type="caution">
    <text evidence="13">The sequence shown here is derived from an EMBL/GenBank/DDBJ whole genome shotgun (WGS) entry which is preliminary data.</text>
</comment>
<evidence type="ECO:0000256" key="2">
    <source>
        <dbReference type="ARBA" id="ARBA00008574"/>
    </source>
</evidence>
<comment type="domain">
    <text evidence="10">The DHHC domain is required for palmitoyltransferase activity.</text>
</comment>
<feature type="transmembrane region" description="Helical" evidence="10">
    <location>
        <begin position="273"/>
        <end position="292"/>
    </location>
</feature>
<comment type="catalytic activity">
    <reaction evidence="10">
        <text>L-cysteinyl-[protein] + hexadecanoyl-CoA = S-hexadecanoyl-L-cysteinyl-[protein] + CoA</text>
        <dbReference type="Rhea" id="RHEA:36683"/>
        <dbReference type="Rhea" id="RHEA-COMP:10131"/>
        <dbReference type="Rhea" id="RHEA-COMP:11032"/>
        <dbReference type="ChEBI" id="CHEBI:29950"/>
        <dbReference type="ChEBI" id="CHEBI:57287"/>
        <dbReference type="ChEBI" id="CHEBI:57379"/>
        <dbReference type="ChEBI" id="CHEBI:74151"/>
        <dbReference type="EC" id="2.3.1.225"/>
    </reaction>
</comment>
<evidence type="ECO:0000256" key="3">
    <source>
        <dbReference type="ARBA" id="ARBA00022679"/>
    </source>
</evidence>
<dbReference type="PANTHER" id="PTHR22883:SF301">
    <property type="entry name" value="PALMITOYLTRANSFERASE ZDHHC12"/>
    <property type="match status" value="1"/>
</dbReference>
<keyword evidence="9 10" id="KW-0012">Acyltransferase</keyword>
<keyword evidence="6 10" id="KW-0472">Membrane</keyword>